<proteinExistence type="predicted"/>
<evidence type="ECO:0000313" key="2">
    <source>
        <dbReference type="Proteomes" id="UP001490365"/>
    </source>
</evidence>
<organism evidence="1 2">
    <name type="scientific">Streptomyces sp. 900105755</name>
    <dbReference type="NCBI Taxonomy" id="3154389"/>
    <lineage>
        <taxon>Bacteria</taxon>
        <taxon>Bacillati</taxon>
        <taxon>Actinomycetota</taxon>
        <taxon>Actinomycetes</taxon>
        <taxon>Kitasatosporales</taxon>
        <taxon>Streptomycetaceae</taxon>
        <taxon>Streptomyces</taxon>
    </lineage>
</organism>
<evidence type="ECO:0000313" key="1">
    <source>
        <dbReference type="EMBL" id="MER6274537.1"/>
    </source>
</evidence>
<dbReference type="EMBL" id="JBEOZM010000060">
    <property type="protein sequence ID" value="MER6274537.1"/>
    <property type="molecule type" value="Genomic_DNA"/>
</dbReference>
<dbReference type="Proteomes" id="UP001490365">
    <property type="component" value="Unassembled WGS sequence"/>
</dbReference>
<comment type="caution">
    <text evidence="1">The sequence shown here is derived from an EMBL/GenBank/DDBJ whole genome shotgun (WGS) entry which is preliminary data.</text>
</comment>
<protein>
    <submittedName>
        <fullName evidence="1">Uncharacterized protein</fullName>
    </submittedName>
</protein>
<gene>
    <name evidence="1" type="ORF">ABT211_46105</name>
</gene>
<accession>A0ABV1TWX2</accession>
<sequence length="80" mass="8680">MAHQKPEWSACAWTVAQDTAQAHPQFGFHIGGRVLLATIEGMEKVTACTVQSLPDLLFACCAARFVFDEERDESVADAGP</sequence>
<reference evidence="1 2" key="1">
    <citation type="submission" date="2024-06" db="EMBL/GenBank/DDBJ databases">
        <title>The Natural Products Discovery Center: Release of the First 8490 Sequenced Strains for Exploring Actinobacteria Biosynthetic Diversity.</title>
        <authorList>
            <person name="Kalkreuter E."/>
            <person name="Kautsar S.A."/>
            <person name="Yang D."/>
            <person name="Bader C.D."/>
            <person name="Teijaro C.N."/>
            <person name="Fluegel L."/>
            <person name="Davis C.M."/>
            <person name="Simpson J.R."/>
            <person name="Lauterbach L."/>
            <person name="Steele A.D."/>
            <person name="Gui C."/>
            <person name="Meng S."/>
            <person name="Li G."/>
            <person name="Viehrig K."/>
            <person name="Ye F."/>
            <person name="Su P."/>
            <person name="Kiefer A.F."/>
            <person name="Nichols A."/>
            <person name="Cepeda A.J."/>
            <person name="Yan W."/>
            <person name="Fan B."/>
            <person name="Jiang Y."/>
            <person name="Adhikari A."/>
            <person name="Zheng C.-J."/>
            <person name="Schuster L."/>
            <person name="Cowan T.M."/>
            <person name="Smanski M.J."/>
            <person name="Chevrette M.G."/>
            <person name="De Carvalho L.P.S."/>
            <person name="Shen B."/>
        </authorList>
    </citation>
    <scope>NUCLEOTIDE SEQUENCE [LARGE SCALE GENOMIC DNA]</scope>
    <source>
        <strain evidence="1 2">NPDC001694</strain>
    </source>
</reference>
<dbReference type="RefSeq" id="WP_351962746.1">
    <property type="nucleotide sequence ID" value="NZ_JBEOZM010000060.1"/>
</dbReference>
<name>A0ABV1TWX2_9ACTN</name>
<keyword evidence="2" id="KW-1185">Reference proteome</keyword>